<dbReference type="InterPro" id="IPR029063">
    <property type="entry name" value="SAM-dependent_MTases_sf"/>
</dbReference>
<dbReference type="EMBL" id="AZGK01000001">
    <property type="protein sequence ID" value="KRM48009.1"/>
    <property type="molecule type" value="Genomic_DNA"/>
</dbReference>
<comment type="caution">
    <text evidence="1">The sequence shown here is derived from an EMBL/GenBank/DDBJ whole genome shotgun (WGS) entry which is preliminary data.</text>
</comment>
<name>A0A0R1Z881_9LACO</name>
<sequence>MKQLLSALDFSHELLSQVVSYGDTVVDCTVGNGHDTLFLANLVGTDGTVYGFDIQAQAIENTKALLRKTPPSAKNIFLYNISHSKVDEILPYQTMISAAIFNLGYLPGGDKTIVTYPETTIEAIKGCLNHLAHNGLVIVVAYYGHPGGEREKNTVLEFGSQLDQKRYSVLKYSFLNQTHWPPILMAIQRID</sequence>
<dbReference type="PANTHER" id="PTHR35276">
    <property type="entry name" value="S-ADENOSYL-L-METHIONINE-DEPENDENT METHYLTRANSFERASES SUPERFAMILY PROTEIN"/>
    <property type="match status" value="1"/>
</dbReference>
<dbReference type="GO" id="GO:0008168">
    <property type="term" value="F:methyltransferase activity"/>
    <property type="evidence" value="ECO:0007669"/>
    <property type="project" value="UniProtKB-KW"/>
</dbReference>
<dbReference type="PANTHER" id="PTHR35276:SF1">
    <property type="entry name" value="TRNA (MNM(5)S(2)U34)-METHYLTRANSFERASE, CHLOROPLASTIC"/>
    <property type="match status" value="1"/>
</dbReference>
<accession>A0A0R1Z881</accession>
<dbReference type="Proteomes" id="UP000051957">
    <property type="component" value="Unassembled WGS sequence"/>
</dbReference>
<dbReference type="AlphaFoldDB" id="A0A0R1Z881"/>
<keyword evidence="1" id="KW-0489">Methyltransferase</keyword>
<dbReference type="PATRIC" id="fig|1423784.4.peg.493"/>
<dbReference type="RefSeq" id="WP_057910498.1">
    <property type="nucleotide sequence ID" value="NZ_AZGK01000001.1"/>
</dbReference>
<evidence type="ECO:0000313" key="2">
    <source>
        <dbReference type="Proteomes" id="UP000051957"/>
    </source>
</evidence>
<dbReference type="Pfam" id="PF06962">
    <property type="entry name" value="rRNA_methylase"/>
    <property type="match status" value="1"/>
</dbReference>
<keyword evidence="1" id="KW-0808">Transferase</keyword>
<organism evidence="1 2">
    <name type="scientific">Lentilactobacillus parabuchneri DSM 5707 = NBRC 107865</name>
    <dbReference type="NCBI Taxonomy" id="1423784"/>
    <lineage>
        <taxon>Bacteria</taxon>
        <taxon>Bacillati</taxon>
        <taxon>Bacillota</taxon>
        <taxon>Bacilli</taxon>
        <taxon>Lactobacillales</taxon>
        <taxon>Lactobacillaceae</taxon>
        <taxon>Lentilactobacillus</taxon>
    </lineage>
</organism>
<dbReference type="GO" id="GO:0032259">
    <property type="term" value="P:methylation"/>
    <property type="evidence" value="ECO:0007669"/>
    <property type="project" value="UniProtKB-KW"/>
</dbReference>
<dbReference type="SUPFAM" id="SSF53335">
    <property type="entry name" value="S-adenosyl-L-methionine-dependent methyltransferases"/>
    <property type="match status" value="1"/>
</dbReference>
<dbReference type="InterPro" id="IPR010719">
    <property type="entry name" value="MnmM_MeTrfase"/>
</dbReference>
<evidence type="ECO:0000313" key="1">
    <source>
        <dbReference type="EMBL" id="KRM48009.1"/>
    </source>
</evidence>
<protein>
    <submittedName>
        <fullName evidence="1">rRNA methylase</fullName>
    </submittedName>
</protein>
<gene>
    <name evidence="1" type="ORF">FC51_GL000498</name>
</gene>
<proteinExistence type="predicted"/>
<dbReference type="Gene3D" id="3.40.50.150">
    <property type="entry name" value="Vaccinia Virus protein VP39"/>
    <property type="match status" value="1"/>
</dbReference>
<reference evidence="1 2" key="1">
    <citation type="journal article" date="2015" name="Genome Announc.">
        <title>Expanding the biotechnology potential of lactobacilli through comparative genomics of 213 strains and associated genera.</title>
        <authorList>
            <person name="Sun Z."/>
            <person name="Harris H.M."/>
            <person name="McCann A."/>
            <person name="Guo C."/>
            <person name="Argimon S."/>
            <person name="Zhang W."/>
            <person name="Yang X."/>
            <person name="Jeffery I.B."/>
            <person name="Cooney J.C."/>
            <person name="Kagawa T.F."/>
            <person name="Liu W."/>
            <person name="Song Y."/>
            <person name="Salvetti E."/>
            <person name="Wrobel A."/>
            <person name="Rasinkangas P."/>
            <person name="Parkhill J."/>
            <person name="Rea M.C."/>
            <person name="O'Sullivan O."/>
            <person name="Ritari J."/>
            <person name="Douillard F.P."/>
            <person name="Paul Ross R."/>
            <person name="Yang R."/>
            <person name="Briner A.E."/>
            <person name="Felis G.E."/>
            <person name="de Vos W.M."/>
            <person name="Barrangou R."/>
            <person name="Klaenhammer T.R."/>
            <person name="Caufield P.W."/>
            <person name="Cui Y."/>
            <person name="Zhang H."/>
            <person name="O'Toole P.W."/>
        </authorList>
    </citation>
    <scope>NUCLEOTIDE SEQUENCE [LARGE SCALE GENOMIC DNA]</scope>
    <source>
        <strain evidence="1 2">DSM 5707</strain>
    </source>
</reference>